<keyword evidence="1" id="KW-0472">Membrane</keyword>
<feature type="transmembrane region" description="Helical" evidence="1">
    <location>
        <begin position="57"/>
        <end position="83"/>
    </location>
</feature>
<feature type="transmembrane region" description="Helical" evidence="1">
    <location>
        <begin position="89"/>
        <end position="107"/>
    </location>
</feature>
<keyword evidence="1" id="KW-0812">Transmembrane</keyword>
<organism evidence="2 3">
    <name type="scientific">Oceaniferula flava</name>
    <dbReference type="NCBI Taxonomy" id="2800421"/>
    <lineage>
        <taxon>Bacteria</taxon>
        <taxon>Pseudomonadati</taxon>
        <taxon>Verrucomicrobiota</taxon>
        <taxon>Verrucomicrobiia</taxon>
        <taxon>Verrucomicrobiales</taxon>
        <taxon>Verrucomicrobiaceae</taxon>
        <taxon>Oceaniferula</taxon>
    </lineage>
</organism>
<dbReference type="AlphaFoldDB" id="A0AAE2SDW6"/>
<accession>A0AAE2SDW6</accession>
<protein>
    <submittedName>
        <fullName evidence="2">Uncharacterized protein</fullName>
    </submittedName>
</protein>
<sequence length="110" mass="12069">MNQRLIGICASSMWVTALVRLDIPRIDVASDIYVPVTYSLLAIVASVAVFTEKRWGYWAALVLAGTQLFAICYVATIAFEGLIPLSMDVLFKNSAVLITIVSASMLLRKK</sequence>
<proteinExistence type="predicted"/>
<keyword evidence="3" id="KW-1185">Reference proteome</keyword>
<dbReference type="Proteomes" id="UP000634206">
    <property type="component" value="Unassembled WGS sequence"/>
</dbReference>
<feature type="transmembrane region" description="Helical" evidence="1">
    <location>
        <begin position="32"/>
        <end position="50"/>
    </location>
</feature>
<evidence type="ECO:0000313" key="3">
    <source>
        <dbReference type="Proteomes" id="UP000634206"/>
    </source>
</evidence>
<reference evidence="2" key="1">
    <citation type="submission" date="2021-01" db="EMBL/GenBank/DDBJ databases">
        <title>Modified the classification status of verrucomicrobia.</title>
        <authorList>
            <person name="Feng X."/>
        </authorList>
    </citation>
    <scope>NUCLEOTIDE SEQUENCE</scope>
    <source>
        <strain evidence="2">5K15</strain>
    </source>
</reference>
<name>A0AAE2SDW6_9BACT</name>
<dbReference type="RefSeq" id="WP_309491198.1">
    <property type="nucleotide sequence ID" value="NZ_JAENIG010000020.1"/>
</dbReference>
<comment type="caution">
    <text evidence="2">The sequence shown here is derived from an EMBL/GenBank/DDBJ whole genome shotgun (WGS) entry which is preliminary data.</text>
</comment>
<evidence type="ECO:0000313" key="2">
    <source>
        <dbReference type="EMBL" id="MBK1856578.1"/>
    </source>
</evidence>
<keyword evidence="1" id="KW-1133">Transmembrane helix</keyword>
<gene>
    <name evidence="2" type="ORF">JIN83_16520</name>
</gene>
<evidence type="ECO:0000256" key="1">
    <source>
        <dbReference type="SAM" id="Phobius"/>
    </source>
</evidence>
<dbReference type="EMBL" id="JAENIG010000020">
    <property type="protein sequence ID" value="MBK1856578.1"/>
    <property type="molecule type" value="Genomic_DNA"/>
</dbReference>